<dbReference type="Gene3D" id="3.40.50.300">
    <property type="entry name" value="P-loop containing nucleotide triphosphate hydrolases"/>
    <property type="match status" value="1"/>
</dbReference>
<evidence type="ECO:0000313" key="4">
    <source>
        <dbReference type="Proteomes" id="UP000054558"/>
    </source>
</evidence>
<dbReference type="EMBL" id="DF237301">
    <property type="protein sequence ID" value="GAQ87427.1"/>
    <property type="molecule type" value="Genomic_DNA"/>
</dbReference>
<gene>
    <name evidence="3" type="ORF">KFL_003520060</name>
</gene>
<evidence type="ECO:0000256" key="1">
    <source>
        <dbReference type="ARBA" id="ARBA00005043"/>
    </source>
</evidence>
<dbReference type="Pfam" id="PF09807">
    <property type="entry name" value="ELP6"/>
    <property type="match status" value="2"/>
</dbReference>
<sequence length="345" mass="36474">MAADAMDTALGLLGHLPEGSLVIIKDSLAASGSFLLHHYISRLLAAPKAEKQTPTSIDVRTEKSTAFDGRVGKVPCKVCLVAFDQKFSHFANVGRKQGVNLVANAEEGALRFVDGISKPFEWGGVLPRSTPCGAVETSESLESFLEGGLQELSITGEPQSVRSASPSAPQGVVKQIETSLGAVSDLSDQSEAEAKQNKRAPLADGGLAIVFDDLGGPEAACQGSAHEVLALLNWCRTLRSQNGERASVVALVHGNDMPDGEKGLASIMEHSADLILQVEPLSTGAAADIHGQLLITQRTNKWMDHLRKGIGGFEATKLPRQQKFQFRLLETGVKLLHIGGSKGGA</sequence>
<dbReference type="InterPro" id="IPR018627">
    <property type="entry name" value="ELP6"/>
</dbReference>
<proteinExistence type="inferred from homology"/>
<dbReference type="OMA" id="MFTELNS"/>
<dbReference type="PANTHER" id="PTHR16184:SF6">
    <property type="entry name" value="ELONGATOR COMPLEX PROTEIN 6"/>
    <property type="match status" value="1"/>
</dbReference>
<reference evidence="3 4" key="1">
    <citation type="journal article" date="2014" name="Nat. Commun.">
        <title>Klebsormidium flaccidum genome reveals primary factors for plant terrestrial adaptation.</title>
        <authorList>
            <person name="Hori K."/>
            <person name="Maruyama F."/>
            <person name="Fujisawa T."/>
            <person name="Togashi T."/>
            <person name="Yamamoto N."/>
            <person name="Seo M."/>
            <person name="Sato S."/>
            <person name="Yamada T."/>
            <person name="Mori H."/>
            <person name="Tajima N."/>
            <person name="Moriyama T."/>
            <person name="Ikeuchi M."/>
            <person name="Watanabe M."/>
            <person name="Wada H."/>
            <person name="Kobayashi K."/>
            <person name="Saito M."/>
            <person name="Masuda T."/>
            <person name="Sasaki-Sekimoto Y."/>
            <person name="Mashiguchi K."/>
            <person name="Awai K."/>
            <person name="Shimojima M."/>
            <person name="Masuda S."/>
            <person name="Iwai M."/>
            <person name="Nobusawa T."/>
            <person name="Narise T."/>
            <person name="Kondo S."/>
            <person name="Saito H."/>
            <person name="Sato R."/>
            <person name="Murakawa M."/>
            <person name="Ihara Y."/>
            <person name="Oshima-Yamada Y."/>
            <person name="Ohtaka K."/>
            <person name="Satoh M."/>
            <person name="Sonobe K."/>
            <person name="Ishii M."/>
            <person name="Ohtani R."/>
            <person name="Kanamori-Sato M."/>
            <person name="Honoki R."/>
            <person name="Miyazaki D."/>
            <person name="Mochizuki H."/>
            <person name="Umetsu J."/>
            <person name="Higashi K."/>
            <person name="Shibata D."/>
            <person name="Kamiya Y."/>
            <person name="Sato N."/>
            <person name="Nakamura Y."/>
            <person name="Tabata S."/>
            <person name="Ida S."/>
            <person name="Kurokawa K."/>
            <person name="Ohta H."/>
        </authorList>
    </citation>
    <scope>NUCLEOTIDE SEQUENCE [LARGE SCALE GENOMIC DNA]</scope>
    <source>
        <strain evidence="3 4">NIES-2285</strain>
    </source>
</reference>
<dbReference type="AlphaFoldDB" id="A0A1Y1IFC2"/>
<dbReference type="InterPro" id="IPR027417">
    <property type="entry name" value="P-loop_NTPase"/>
</dbReference>
<dbReference type="OrthoDB" id="9995306at2759"/>
<dbReference type="PANTHER" id="PTHR16184">
    <property type="entry name" value="ELONGATOR COMPLEX PROTEIN 6"/>
    <property type="match status" value="1"/>
</dbReference>
<accession>A0A1Y1IFC2</accession>
<comment type="similarity">
    <text evidence="2">Belongs to the ELP6 family.</text>
</comment>
<protein>
    <recommendedName>
        <fullName evidence="5">Elongator complex protein 6</fullName>
    </recommendedName>
</protein>
<dbReference type="UniPathway" id="UPA00988"/>
<comment type="pathway">
    <text evidence="1">tRNA modification; 5-methoxycarbonylmethyl-2-thiouridine-tRNA biosynthesis.</text>
</comment>
<dbReference type="GO" id="GO:0033588">
    <property type="term" value="C:elongator holoenzyme complex"/>
    <property type="evidence" value="ECO:0000318"/>
    <property type="project" value="GO_Central"/>
</dbReference>
<dbReference type="Proteomes" id="UP000054558">
    <property type="component" value="Unassembled WGS sequence"/>
</dbReference>
<dbReference type="CDD" id="cd19495">
    <property type="entry name" value="Elp6"/>
    <property type="match status" value="1"/>
</dbReference>
<evidence type="ECO:0008006" key="5">
    <source>
        <dbReference type="Google" id="ProtNLM"/>
    </source>
</evidence>
<keyword evidence="4" id="KW-1185">Reference proteome</keyword>
<evidence type="ECO:0000256" key="2">
    <source>
        <dbReference type="ARBA" id="ARBA00008837"/>
    </source>
</evidence>
<evidence type="ECO:0000313" key="3">
    <source>
        <dbReference type="EMBL" id="GAQ87427.1"/>
    </source>
</evidence>
<dbReference type="GO" id="GO:0002098">
    <property type="term" value="P:tRNA wobble uridine modification"/>
    <property type="evidence" value="ECO:0007669"/>
    <property type="project" value="InterPro"/>
</dbReference>
<organism evidence="3 4">
    <name type="scientific">Klebsormidium nitens</name>
    <name type="common">Green alga</name>
    <name type="synonym">Ulothrix nitens</name>
    <dbReference type="NCBI Taxonomy" id="105231"/>
    <lineage>
        <taxon>Eukaryota</taxon>
        <taxon>Viridiplantae</taxon>
        <taxon>Streptophyta</taxon>
        <taxon>Klebsormidiophyceae</taxon>
        <taxon>Klebsormidiales</taxon>
        <taxon>Klebsormidiaceae</taxon>
        <taxon>Klebsormidium</taxon>
    </lineage>
</organism>
<name>A0A1Y1IFC2_KLENI</name>
<dbReference type="STRING" id="105231.A0A1Y1IFC2"/>